<dbReference type="Pfam" id="PF00515">
    <property type="entry name" value="TPR_1"/>
    <property type="match status" value="1"/>
</dbReference>
<keyword evidence="2" id="KW-0732">Signal</keyword>
<dbReference type="EMBL" id="VTWS01000009">
    <property type="protein sequence ID" value="KAA9346651.1"/>
    <property type="molecule type" value="Genomic_DNA"/>
</dbReference>
<feature type="repeat" description="TPR" evidence="1">
    <location>
        <begin position="514"/>
        <end position="547"/>
    </location>
</feature>
<dbReference type="SUPFAM" id="SSF48452">
    <property type="entry name" value="TPR-like"/>
    <property type="match status" value="3"/>
</dbReference>
<name>A0A5N1J793_9BACT</name>
<feature type="repeat" description="TPR" evidence="1">
    <location>
        <begin position="988"/>
        <end position="1021"/>
    </location>
</feature>
<dbReference type="InterPro" id="IPR019734">
    <property type="entry name" value="TPR_rpt"/>
</dbReference>
<dbReference type="SMART" id="SM00028">
    <property type="entry name" value="TPR"/>
    <property type="match status" value="10"/>
</dbReference>
<evidence type="ECO:0000256" key="1">
    <source>
        <dbReference type="PROSITE-ProRule" id="PRU00339"/>
    </source>
</evidence>
<feature type="chain" id="PRO_5024991372" evidence="2">
    <location>
        <begin position="24"/>
        <end position="1156"/>
    </location>
</feature>
<keyword evidence="4" id="KW-1185">Reference proteome</keyword>
<dbReference type="PROSITE" id="PS00018">
    <property type="entry name" value="EF_HAND_1"/>
    <property type="match status" value="1"/>
</dbReference>
<organism evidence="3 4">
    <name type="scientific">Larkinella humicola</name>
    <dbReference type="NCBI Taxonomy" id="2607654"/>
    <lineage>
        <taxon>Bacteria</taxon>
        <taxon>Pseudomonadati</taxon>
        <taxon>Bacteroidota</taxon>
        <taxon>Cytophagia</taxon>
        <taxon>Cytophagales</taxon>
        <taxon>Spirosomataceae</taxon>
        <taxon>Larkinella</taxon>
    </lineage>
</organism>
<dbReference type="PANTHER" id="PTHR12558">
    <property type="entry name" value="CELL DIVISION CYCLE 16,23,27"/>
    <property type="match status" value="1"/>
</dbReference>
<dbReference type="Pfam" id="PF13432">
    <property type="entry name" value="TPR_16"/>
    <property type="match status" value="1"/>
</dbReference>
<dbReference type="InterPro" id="IPR029030">
    <property type="entry name" value="Caspase-like_dom_sf"/>
</dbReference>
<reference evidence="3 4" key="1">
    <citation type="submission" date="2019-09" db="EMBL/GenBank/DDBJ databases">
        <title>Genome Sequence of Larkinella sp MA1.</title>
        <authorList>
            <person name="Srinivasan S."/>
        </authorList>
    </citation>
    <scope>NUCLEOTIDE SEQUENCE [LARGE SCALE GENOMIC DNA]</scope>
    <source>
        <strain evidence="3 4">MA1</strain>
    </source>
</reference>
<keyword evidence="1" id="KW-0802">TPR repeat</keyword>
<dbReference type="Pfam" id="PF13181">
    <property type="entry name" value="TPR_8"/>
    <property type="match status" value="3"/>
</dbReference>
<dbReference type="InterPro" id="IPR011990">
    <property type="entry name" value="TPR-like_helical_dom_sf"/>
</dbReference>
<dbReference type="NCBIfam" id="NF047558">
    <property type="entry name" value="TPR_END_plus"/>
    <property type="match status" value="1"/>
</dbReference>
<dbReference type="Gene3D" id="1.25.40.10">
    <property type="entry name" value="Tetratricopeptide repeat domain"/>
    <property type="match status" value="4"/>
</dbReference>
<protein>
    <submittedName>
        <fullName evidence="3">Tetratricopeptide repeat protein</fullName>
    </submittedName>
</protein>
<sequence>MLTRLSLLLQSFIFWLLITSVFAQPPSTNRGGKAETTQTASGVGTTAYGVVVGISTYQFLPSLRFADRDALVFADYLVRSAGVPASQVETLINRQATLINLTDALTTVKKKVKTGDRVYVYFAGHGDIETRTDSAENAMLMLYGASRQDYNATFDKCYLREMKRWLDELTAAGAEVVFVADACRSGAFALMGGSVGQSRTMLGLGKEWAGQVKILSCEPGELAIEGVEFGNGRGLFSYCLVDGLMGMADSDKDRIVTKSELEVYLKTTVPKTARPHVQHPELLGGEGDMSIGTVNSDSLRVYQQRKTRDYSLLTATQTKGFEADLLRGLDSTTQRVYKQFEQALTARHLLHPAGQSALDYLRQLPARNNAKLRGLMTRNLVAALQVRTEGLLRPLLQEIRLYELPASIAQLDSAIAEIDTSIVLLGNNHNLIQNLTARRLFLEGKRLLTTKRNRIEFNDSLTLMAMNRFRESARLEPNMPYTYWEMSMTSFVLTQLDSSMIYMEKCLELLPNSVAVLNLIGEQYLTRNQFSKAKKYYEQALKLDASSPMSHAGLAKFYHESKDEKRTEFHRQKGIEGYERQYKGRLNEIQTAKIDIYRKIGQHDKAISIARDLLKMDSTYAFALAEIGLNYFIQQRWNESIDAYERYFRLNSSDGLSHAMIAFAYLRRYEKTKQTMDRQWADENSQVSLRLNPGNLIGLLVRYDLEFENKNYSAALLFAKQAMLINPSFASSQFRLGRVYLALNDTLQAWHCFQLADSLSTEGDDVSVELGNLYFSNRKYIAAESIYRRAVALIPDQPEVLLKLAMTLVMVGHHDDEALALCQQVQRLNPKDDAQWFLRGGILAKQNKYPEALAAFTEAIRLNPKNVQALAFMGKIQKIVGQYQPAAEAYRQAAYVDSANSTYPIEAAWLYYNKLRKNDLAFEMCSRVLAIDTAAYPIAAQRDHKVIERLAIAYAIMGHISIDRNQYDQIIHWYAKAIATKPEGSDNDNYQFQIGLAHIDLGQPAKAIPTLQEAIRLKPYNIDYHNLLATAQVRSGDAVAGETEARAVLRMDSINVRATQTLAVALLRQNRYAEAWQWGQRLEKIATVNLWEAPYFYARWFARQGNTKEALPHLEKAFKQGFGTDASVILTNPDFDPIKPDTGFMNLMRTYCPEKK</sequence>
<dbReference type="PROSITE" id="PS50005">
    <property type="entry name" value="TPR"/>
    <property type="match status" value="6"/>
</dbReference>
<dbReference type="RefSeq" id="WP_150880876.1">
    <property type="nucleotide sequence ID" value="NZ_VTWS01000009.1"/>
</dbReference>
<dbReference type="AlphaFoldDB" id="A0A5N1J793"/>
<dbReference type="Gene3D" id="3.40.50.1460">
    <property type="match status" value="1"/>
</dbReference>
<dbReference type="PANTHER" id="PTHR12558:SF13">
    <property type="entry name" value="CELL DIVISION CYCLE PROTEIN 27 HOMOLOG"/>
    <property type="match status" value="1"/>
</dbReference>
<feature type="repeat" description="TPR" evidence="1">
    <location>
        <begin position="833"/>
        <end position="866"/>
    </location>
</feature>
<feature type="repeat" description="TPR" evidence="1">
    <location>
        <begin position="621"/>
        <end position="654"/>
    </location>
</feature>
<feature type="repeat" description="TPR" evidence="1">
    <location>
        <begin position="951"/>
        <end position="984"/>
    </location>
</feature>
<evidence type="ECO:0000313" key="3">
    <source>
        <dbReference type="EMBL" id="KAA9346651.1"/>
    </source>
</evidence>
<accession>A0A5N1J793</accession>
<feature type="signal peptide" evidence="2">
    <location>
        <begin position="1"/>
        <end position="23"/>
    </location>
</feature>
<gene>
    <name evidence="3" type="ORF">F0P93_26940</name>
</gene>
<dbReference type="InterPro" id="IPR018247">
    <property type="entry name" value="EF_Hand_1_Ca_BS"/>
</dbReference>
<evidence type="ECO:0000256" key="2">
    <source>
        <dbReference type="SAM" id="SignalP"/>
    </source>
</evidence>
<proteinExistence type="predicted"/>
<comment type="caution">
    <text evidence="3">The sequence shown here is derived from an EMBL/GenBank/DDBJ whole genome shotgun (WGS) entry which is preliminary data.</text>
</comment>
<feature type="repeat" description="TPR" evidence="1">
    <location>
        <begin position="764"/>
        <end position="797"/>
    </location>
</feature>
<evidence type="ECO:0000313" key="4">
    <source>
        <dbReference type="Proteomes" id="UP000326344"/>
    </source>
</evidence>
<dbReference type="Proteomes" id="UP000326344">
    <property type="component" value="Unassembled WGS sequence"/>
</dbReference>
<dbReference type="SUPFAM" id="SSF52129">
    <property type="entry name" value="Caspase-like"/>
    <property type="match status" value="1"/>
</dbReference>